<feature type="signal peptide" evidence="1">
    <location>
        <begin position="1"/>
        <end position="24"/>
    </location>
</feature>
<dbReference type="AlphaFoldDB" id="A0AA37HYU6"/>
<dbReference type="InterPro" id="IPR032627">
    <property type="entry name" value="DUF4876"/>
</dbReference>
<evidence type="ECO:0008006" key="4">
    <source>
        <dbReference type="Google" id="ProtNLM"/>
    </source>
</evidence>
<dbReference type="Pfam" id="PF16215">
    <property type="entry name" value="DUF4876"/>
    <property type="match status" value="1"/>
</dbReference>
<organism evidence="2 3">
    <name type="scientific">Segatella bryantii</name>
    <name type="common">Prevotella bryantii</name>
    <dbReference type="NCBI Taxonomy" id="77095"/>
    <lineage>
        <taxon>Bacteria</taxon>
        <taxon>Pseudomonadati</taxon>
        <taxon>Bacteroidota</taxon>
        <taxon>Bacteroidia</taxon>
        <taxon>Bacteroidales</taxon>
        <taxon>Prevotellaceae</taxon>
        <taxon>Segatella</taxon>
    </lineage>
</organism>
<gene>
    <name evidence="2" type="ORF">PRRU23_25480</name>
</gene>
<proteinExistence type="predicted"/>
<evidence type="ECO:0000256" key="1">
    <source>
        <dbReference type="SAM" id="SignalP"/>
    </source>
</evidence>
<comment type="caution">
    <text evidence="2">The sequence shown here is derived from an EMBL/GenBank/DDBJ whole genome shotgun (WGS) entry which is preliminary data.</text>
</comment>
<dbReference type="Proteomes" id="UP000887043">
    <property type="component" value="Unassembled WGS sequence"/>
</dbReference>
<evidence type="ECO:0000313" key="2">
    <source>
        <dbReference type="EMBL" id="GJG28848.1"/>
    </source>
</evidence>
<keyword evidence="1" id="KW-0732">Signal</keyword>
<reference evidence="2" key="1">
    <citation type="submission" date="2021-08" db="EMBL/GenBank/DDBJ databases">
        <title>Prevotella lacticifex sp. nov., isolated from rumen of cow.</title>
        <authorList>
            <person name="Shinkai T."/>
            <person name="Ikeyama N."/>
            <person name="Kumagai M."/>
            <person name="Ohmori H."/>
            <person name="Sakamoto M."/>
            <person name="Ohkuma M."/>
            <person name="Mitsumori M."/>
        </authorList>
    </citation>
    <scope>NUCLEOTIDE SEQUENCE</scope>
    <source>
        <strain evidence="2">DSM 11371</strain>
    </source>
</reference>
<accession>A0AA37HYU6</accession>
<sequence length="375" mass="41170">MYIMMKKTILTFVTAFVSLFSAQAQTWNMIVTHEDGSTDTIPTAKVKNVSFSLPDQNADQILIKELYNGGCLANDGVNSFTKDQGVVLYNNCSQVAVANNLAVGFAGPYNSAASNYWYTTDGQLSYSDYIPALMGIWYFQTPLIIQPYSQVVISFKNAIDNTQTYSNSVNYANKDYYTTYDPESGFNQTSSYAAPADVIPTSHYLKAVKYGQGTAWALSIVSPAFFIFQTQNVTPAVYANNTDNIIYDPGKTGPVYANLKVPTSWILDGIEVYNAGGENVSKKRLTADIDAGYVSLTNKLGHTLYRNVDKEATEALPENAGKLVYNYALGVGNSTDPSGIDAEASIKQGAHIIYQDTNNSTNDFHERQKFSIRGE</sequence>
<name>A0AA37HYU6_SEGBR</name>
<dbReference type="EMBL" id="BPTR01000001">
    <property type="protein sequence ID" value="GJG28848.1"/>
    <property type="molecule type" value="Genomic_DNA"/>
</dbReference>
<evidence type="ECO:0000313" key="3">
    <source>
        <dbReference type="Proteomes" id="UP000887043"/>
    </source>
</evidence>
<protein>
    <recommendedName>
        <fullName evidence="4">DUF4876 domain-containing protein</fullName>
    </recommendedName>
</protein>
<feature type="chain" id="PRO_5041310774" description="DUF4876 domain-containing protein" evidence="1">
    <location>
        <begin position="25"/>
        <end position="375"/>
    </location>
</feature>